<reference evidence="1" key="1">
    <citation type="submission" date="2023-04" db="EMBL/GenBank/DDBJ databases">
        <title>A chromosome-level genome assembly of the parasitoid wasp Eretmocerus hayati.</title>
        <authorList>
            <person name="Zhong Y."/>
            <person name="Liu S."/>
            <person name="Liu Y."/>
        </authorList>
    </citation>
    <scope>NUCLEOTIDE SEQUENCE</scope>
    <source>
        <strain evidence="1">ZJU_SS_LIU_2023</strain>
    </source>
</reference>
<proteinExistence type="predicted"/>
<evidence type="ECO:0000313" key="2">
    <source>
        <dbReference type="Proteomes" id="UP001239111"/>
    </source>
</evidence>
<keyword evidence="2" id="KW-1185">Reference proteome</keyword>
<sequence length="466" mass="54429">MRYNLAIFMSTNLTIVAAVLVNHFDMEFFFQKDPIFDPSLVHDNSVLSAECRDEEGIVWYNHINAYEKSFFCTIVFQNIYFDLKRSKVRKCNMKMQEIAMFDISLGHVNDDTFVLSYYRIDYDGFRYMQVFLGRIDNQRDCKIVKKFGFRDDHHLGQVLTSQESFHVVTSASKICVNLKMCIATYDKYGRKEDHIIPVPYNSENDFHVIRMQEPDIQKYFIVETDRKDDTKYQLTLTSFETSGITRLLMNVSTEEGYIIHQADNNRKFTLCVKYVHNHVCNQYDEKSEQKLHKFIKFDSHHGISVAHNLVNDGLVLAHGTCVKKLKILECDDWVVSRFYEDGQVKVLNVTVKSPLICNSDKSGFHPYTIEDGSTICFYVICLYINSIAQSGKNTVIRSNARMFCINRRMLRMIPRTRNSPTVVLSSYVSVADTNSLFMNKDRDLLGSRRFMRSMEFLNYESYSMFA</sequence>
<protein>
    <submittedName>
        <fullName evidence="1">Uncharacterized protein</fullName>
    </submittedName>
</protein>
<name>A0ACC2N8A4_9HYME</name>
<accession>A0ACC2N8A4</accession>
<evidence type="ECO:0000313" key="1">
    <source>
        <dbReference type="EMBL" id="KAJ8666926.1"/>
    </source>
</evidence>
<organism evidence="1 2">
    <name type="scientific">Eretmocerus hayati</name>
    <dbReference type="NCBI Taxonomy" id="131215"/>
    <lineage>
        <taxon>Eukaryota</taxon>
        <taxon>Metazoa</taxon>
        <taxon>Ecdysozoa</taxon>
        <taxon>Arthropoda</taxon>
        <taxon>Hexapoda</taxon>
        <taxon>Insecta</taxon>
        <taxon>Pterygota</taxon>
        <taxon>Neoptera</taxon>
        <taxon>Endopterygota</taxon>
        <taxon>Hymenoptera</taxon>
        <taxon>Apocrita</taxon>
        <taxon>Proctotrupomorpha</taxon>
        <taxon>Chalcidoidea</taxon>
        <taxon>Aphelinidae</taxon>
        <taxon>Aphelininae</taxon>
        <taxon>Eretmocerus</taxon>
    </lineage>
</organism>
<dbReference type="EMBL" id="CM056744">
    <property type="protein sequence ID" value="KAJ8666926.1"/>
    <property type="molecule type" value="Genomic_DNA"/>
</dbReference>
<comment type="caution">
    <text evidence="1">The sequence shown here is derived from an EMBL/GenBank/DDBJ whole genome shotgun (WGS) entry which is preliminary data.</text>
</comment>
<gene>
    <name evidence="1" type="ORF">QAD02_008588</name>
</gene>
<dbReference type="Proteomes" id="UP001239111">
    <property type="component" value="Chromosome 4"/>
</dbReference>